<organism evidence="1 2">
    <name type="scientific">Muricoccus pecuniae</name>
    <dbReference type="NCBI Taxonomy" id="693023"/>
    <lineage>
        <taxon>Bacteria</taxon>
        <taxon>Pseudomonadati</taxon>
        <taxon>Pseudomonadota</taxon>
        <taxon>Alphaproteobacteria</taxon>
        <taxon>Acetobacterales</taxon>
        <taxon>Roseomonadaceae</taxon>
        <taxon>Muricoccus</taxon>
    </lineage>
</organism>
<comment type="caution">
    <text evidence="1">The sequence shown here is derived from an EMBL/GenBank/DDBJ whole genome shotgun (WGS) entry which is preliminary data.</text>
</comment>
<dbReference type="Proteomes" id="UP000580654">
    <property type="component" value="Unassembled WGS sequence"/>
</dbReference>
<name>A0A840YMN5_9PROT</name>
<gene>
    <name evidence="1" type="ORF">FHS87_004042</name>
</gene>
<proteinExistence type="predicted"/>
<protein>
    <submittedName>
        <fullName evidence="1">Uncharacterized protein</fullName>
    </submittedName>
</protein>
<reference evidence="1 2" key="1">
    <citation type="submission" date="2020-08" db="EMBL/GenBank/DDBJ databases">
        <title>Genomic Encyclopedia of Type Strains, Phase IV (KMG-IV): sequencing the most valuable type-strain genomes for metagenomic binning, comparative biology and taxonomic classification.</title>
        <authorList>
            <person name="Goeker M."/>
        </authorList>
    </citation>
    <scope>NUCLEOTIDE SEQUENCE [LARGE SCALE GENOMIC DNA]</scope>
    <source>
        <strain evidence="1 2">DSM 25622</strain>
    </source>
</reference>
<sequence>MSDRALVFHGKDIRAGVHVLLIGSAIPWAEGGAKCTRSAQRIAAMGIGQLGGPPMSMRAMANGFCDVSPNPDRPLARLSLLLSEPAVASYRGQKVPRGTIADVPPLHS</sequence>
<evidence type="ECO:0000313" key="1">
    <source>
        <dbReference type="EMBL" id="MBB5695974.1"/>
    </source>
</evidence>
<dbReference type="AlphaFoldDB" id="A0A840YMN5"/>
<keyword evidence="2" id="KW-1185">Reference proteome</keyword>
<dbReference type="RefSeq" id="WP_184521124.1">
    <property type="nucleotide sequence ID" value="NZ_JACIJD010000026.1"/>
</dbReference>
<evidence type="ECO:0000313" key="2">
    <source>
        <dbReference type="Proteomes" id="UP000580654"/>
    </source>
</evidence>
<accession>A0A840YMN5</accession>
<dbReference type="EMBL" id="JACIJD010000026">
    <property type="protein sequence ID" value="MBB5695974.1"/>
    <property type="molecule type" value="Genomic_DNA"/>
</dbReference>